<feature type="region of interest" description="Disordered" evidence="1">
    <location>
        <begin position="57"/>
        <end position="79"/>
    </location>
</feature>
<protein>
    <submittedName>
        <fullName evidence="2">Uncharacterized protein</fullName>
    </submittedName>
</protein>
<sequence>MTRERHVRVAVGRDYADVPPTRGVYKGKTRSQLRVGVQVKRATFRATVEPETPELAYVTQGAGEDRPPRRRGGRGGRLC</sequence>
<comment type="caution">
    <text evidence="2">The sequence shown here is derived from an EMBL/GenBank/DDBJ whole genome shotgun (WGS) entry which is preliminary data.</text>
</comment>
<evidence type="ECO:0000313" key="3">
    <source>
        <dbReference type="Proteomes" id="UP000216339"/>
    </source>
</evidence>
<dbReference type="AlphaFoldDB" id="A0A271J3R1"/>
<dbReference type="RefSeq" id="WP_218830551.1">
    <property type="nucleotide sequence ID" value="NZ_MQWD01000001.1"/>
</dbReference>
<evidence type="ECO:0000256" key="1">
    <source>
        <dbReference type="SAM" id="MobiDB-lite"/>
    </source>
</evidence>
<organism evidence="2 3">
    <name type="scientific">Rubrivirga marina</name>
    <dbReference type="NCBI Taxonomy" id="1196024"/>
    <lineage>
        <taxon>Bacteria</taxon>
        <taxon>Pseudomonadati</taxon>
        <taxon>Rhodothermota</taxon>
        <taxon>Rhodothermia</taxon>
        <taxon>Rhodothermales</taxon>
        <taxon>Rubricoccaceae</taxon>
        <taxon>Rubrivirga</taxon>
    </lineage>
</organism>
<keyword evidence="3" id="KW-1185">Reference proteome</keyword>
<dbReference type="Proteomes" id="UP000216339">
    <property type="component" value="Unassembled WGS sequence"/>
</dbReference>
<accession>A0A271J3R1</accession>
<name>A0A271J3R1_9BACT</name>
<proteinExistence type="predicted"/>
<feature type="compositionally biased region" description="Basic residues" evidence="1">
    <location>
        <begin position="68"/>
        <end position="79"/>
    </location>
</feature>
<dbReference type="EMBL" id="MQWD01000001">
    <property type="protein sequence ID" value="PAP78171.1"/>
    <property type="molecule type" value="Genomic_DNA"/>
</dbReference>
<gene>
    <name evidence="2" type="ORF">BSZ37_17900</name>
</gene>
<evidence type="ECO:0000313" key="2">
    <source>
        <dbReference type="EMBL" id="PAP78171.1"/>
    </source>
</evidence>
<reference evidence="2 3" key="1">
    <citation type="submission" date="2016-11" db="EMBL/GenBank/DDBJ databases">
        <title>Study of marine rhodopsin-containing bacteria.</title>
        <authorList>
            <person name="Yoshizawa S."/>
            <person name="Kumagai Y."/>
            <person name="Kogure K."/>
        </authorList>
    </citation>
    <scope>NUCLEOTIDE SEQUENCE [LARGE SCALE GENOMIC DNA]</scope>
    <source>
        <strain evidence="2 3">SAORIC-28</strain>
    </source>
</reference>